<dbReference type="AlphaFoldDB" id="A0A366F086"/>
<evidence type="ECO:0000259" key="1">
    <source>
        <dbReference type="Pfam" id="PF13439"/>
    </source>
</evidence>
<accession>A0A366F086</accession>
<evidence type="ECO:0000313" key="3">
    <source>
        <dbReference type="Proteomes" id="UP000253529"/>
    </source>
</evidence>
<dbReference type="CDD" id="cd03801">
    <property type="entry name" value="GT4_PimA-like"/>
    <property type="match status" value="1"/>
</dbReference>
<dbReference type="InterPro" id="IPR050194">
    <property type="entry name" value="Glycosyltransferase_grp1"/>
</dbReference>
<proteinExistence type="predicted"/>
<dbReference type="Pfam" id="PF13692">
    <property type="entry name" value="Glyco_trans_1_4"/>
    <property type="match status" value="1"/>
</dbReference>
<dbReference type="SUPFAM" id="SSF53756">
    <property type="entry name" value="UDP-Glycosyltransferase/glycogen phosphorylase"/>
    <property type="match status" value="1"/>
</dbReference>
<keyword evidence="3" id="KW-1185">Reference proteome</keyword>
<organism evidence="2 3">
    <name type="scientific">Roseiarcus fermentans</name>
    <dbReference type="NCBI Taxonomy" id="1473586"/>
    <lineage>
        <taxon>Bacteria</taxon>
        <taxon>Pseudomonadati</taxon>
        <taxon>Pseudomonadota</taxon>
        <taxon>Alphaproteobacteria</taxon>
        <taxon>Hyphomicrobiales</taxon>
        <taxon>Roseiarcaceae</taxon>
        <taxon>Roseiarcus</taxon>
    </lineage>
</organism>
<dbReference type="InterPro" id="IPR028098">
    <property type="entry name" value="Glyco_trans_4-like_N"/>
</dbReference>
<reference evidence="2 3" key="1">
    <citation type="submission" date="2018-06" db="EMBL/GenBank/DDBJ databases">
        <title>Genomic Encyclopedia of Type Strains, Phase IV (KMG-IV): sequencing the most valuable type-strain genomes for metagenomic binning, comparative biology and taxonomic classification.</title>
        <authorList>
            <person name="Goeker M."/>
        </authorList>
    </citation>
    <scope>NUCLEOTIDE SEQUENCE [LARGE SCALE GENOMIC DNA]</scope>
    <source>
        <strain evidence="2 3">DSM 24875</strain>
    </source>
</reference>
<name>A0A366F086_9HYPH</name>
<sequence length="433" mass="46283">MRILMLTQFYHPAIGGEERHVRDLAGFLVGRGHHVAVATVWRDGLPEREVDQGVRIVRIKGLTQRWRGLFTDPNRTHVPPFPDPGLTAALWRVIASERIEVVHAHNWLLHAFLPLKRANGPRLVVTLHDLSLACVTKSAIHRGETCSGPALRKCAACAADHYGAAKGSITLAANWMSGGLERRLVDRFLPVSAAVAVGNRLVDGPTPWEVVPNFVRDDVASPGGAGDERLAGLPREPFILFVGDLRRFKGVAVLSRAYAGLEGAPPLVLIGRNCPDTPTQWPSNTHVFHDWPHDAVMHAWSRSLAGVLPSIGPEACATVLMEGMASGRPMIATRVGGNPDIVHHDVNGLLVRPGDSDGLAQAIAALAADEGLRSRLAAGARRTVKAFMASSVGPRIEAVYRDVLDHRRPAPATAAGIGFGDLCLPGAGGEDGG</sequence>
<keyword evidence="2" id="KW-0808">Transferase</keyword>
<dbReference type="Gene3D" id="3.40.50.2000">
    <property type="entry name" value="Glycogen Phosphorylase B"/>
    <property type="match status" value="2"/>
</dbReference>
<evidence type="ECO:0000313" key="2">
    <source>
        <dbReference type="EMBL" id="RBP07115.1"/>
    </source>
</evidence>
<dbReference type="Proteomes" id="UP000253529">
    <property type="component" value="Unassembled WGS sequence"/>
</dbReference>
<gene>
    <name evidence="2" type="ORF">DFR50_12945</name>
</gene>
<protein>
    <submittedName>
        <fullName evidence="2">Glycosyltransferase involved in cell wall biosynthesis</fullName>
    </submittedName>
</protein>
<dbReference type="EMBL" id="QNRK01000029">
    <property type="protein sequence ID" value="RBP07115.1"/>
    <property type="molecule type" value="Genomic_DNA"/>
</dbReference>
<dbReference type="PANTHER" id="PTHR45947">
    <property type="entry name" value="SULFOQUINOVOSYL TRANSFERASE SQD2"/>
    <property type="match status" value="1"/>
</dbReference>
<dbReference type="Pfam" id="PF13439">
    <property type="entry name" value="Glyco_transf_4"/>
    <property type="match status" value="1"/>
</dbReference>
<dbReference type="RefSeq" id="WP_170153342.1">
    <property type="nucleotide sequence ID" value="NZ_QNRK01000029.1"/>
</dbReference>
<comment type="caution">
    <text evidence="2">The sequence shown here is derived from an EMBL/GenBank/DDBJ whole genome shotgun (WGS) entry which is preliminary data.</text>
</comment>
<dbReference type="GO" id="GO:0016757">
    <property type="term" value="F:glycosyltransferase activity"/>
    <property type="evidence" value="ECO:0007669"/>
    <property type="project" value="UniProtKB-ARBA"/>
</dbReference>
<dbReference type="PANTHER" id="PTHR45947:SF13">
    <property type="entry name" value="TRANSFERASE"/>
    <property type="match status" value="1"/>
</dbReference>
<feature type="domain" description="Glycosyltransferase subfamily 4-like N-terminal" evidence="1">
    <location>
        <begin position="14"/>
        <end position="217"/>
    </location>
</feature>